<sequence length="146" mass="17214">MKVKVLKIRISNQFQKMDEDSVNDYFSNFEVISMETKLIEDEINYWSILICYREKSGKPNSNKTIVHSEEELTQEEMIIYNKLKSWRAEKAKQYQLPPYIIFHNTHLMSIARHKPCTLEDLENVNGIGKSKIEKFGIEIIEVLENA</sequence>
<protein>
    <submittedName>
        <fullName evidence="2">HRDC domain-containing protein</fullName>
    </submittedName>
</protein>
<organism evidence="2 3">
    <name type="scientific">Epilithonimonas zeae</name>
    <dbReference type="NCBI Taxonomy" id="1416779"/>
    <lineage>
        <taxon>Bacteria</taxon>
        <taxon>Pseudomonadati</taxon>
        <taxon>Bacteroidota</taxon>
        <taxon>Flavobacteriia</taxon>
        <taxon>Flavobacteriales</taxon>
        <taxon>Weeksellaceae</taxon>
        <taxon>Chryseobacterium group</taxon>
        <taxon>Epilithonimonas</taxon>
    </lineage>
</organism>
<dbReference type="InterPro" id="IPR010997">
    <property type="entry name" value="HRDC-like_sf"/>
</dbReference>
<accession>A0A1N6ELP3</accession>
<dbReference type="STRING" id="1416779.SAMN05444409_0715"/>
<dbReference type="InterPro" id="IPR002121">
    <property type="entry name" value="HRDC_dom"/>
</dbReference>
<dbReference type="OrthoDB" id="1269055at2"/>
<dbReference type="GO" id="GO:0003676">
    <property type="term" value="F:nucleic acid binding"/>
    <property type="evidence" value="ECO:0007669"/>
    <property type="project" value="InterPro"/>
</dbReference>
<dbReference type="SUPFAM" id="SSF47819">
    <property type="entry name" value="HRDC-like"/>
    <property type="match status" value="1"/>
</dbReference>
<proteinExistence type="predicted"/>
<reference evidence="3" key="1">
    <citation type="submission" date="2016-11" db="EMBL/GenBank/DDBJ databases">
        <authorList>
            <person name="Varghese N."/>
            <person name="Submissions S."/>
        </authorList>
    </citation>
    <scope>NUCLEOTIDE SEQUENCE [LARGE SCALE GENOMIC DNA]</scope>
    <source>
        <strain evidence="3">DSM 27623</strain>
    </source>
</reference>
<dbReference type="PROSITE" id="PS50967">
    <property type="entry name" value="HRDC"/>
    <property type="match status" value="1"/>
</dbReference>
<evidence type="ECO:0000313" key="2">
    <source>
        <dbReference type="EMBL" id="SIN83910.1"/>
    </source>
</evidence>
<name>A0A1N6ELP3_9FLAO</name>
<dbReference type="Pfam" id="PF00570">
    <property type="entry name" value="HRDC"/>
    <property type="match status" value="1"/>
</dbReference>
<dbReference type="SMART" id="SM00341">
    <property type="entry name" value="HRDC"/>
    <property type="match status" value="1"/>
</dbReference>
<dbReference type="EMBL" id="FSRK01000001">
    <property type="protein sequence ID" value="SIN83910.1"/>
    <property type="molecule type" value="Genomic_DNA"/>
</dbReference>
<dbReference type="AlphaFoldDB" id="A0A1N6ELP3"/>
<dbReference type="GO" id="GO:0000166">
    <property type="term" value="F:nucleotide binding"/>
    <property type="evidence" value="ECO:0007669"/>
    <property type="project" value="InterPro"/>
</dbReference>
<dbReference type="RefSeq" id="WP_074233510.1">
    <property type="nucleotide sequence ID" value="NZ_FSRK01000001.1"/>
</dbReference>
<dbReference type="InterPro" id="IPR044876">
    <property type="entry name" value="HRDC_dom_sf"/>
</dbReference>
<evidence type="ECO:0000259" key="1">
    <source>
        <dbReference type="PROSITE" id="PS50967"/>
    </source>
</evidence>
<dbReference type="Gene3D" id="1.10.150.80">
    <property type="entry name" value="HRDC domain"/>
    <property type="match status" value="1"/>
</dbReference>
<keyword evidence="3" id="KW-1185">Reference proteome</keyword>
<dbReference type="Proteomes" id="UP000185207">
    <property type="component" value="Unassembled WGS sequence"/>
</dbReference>
<feature type="domain" description="HRDC" evidence="1">
    <location>
        <begin position="73"/>
        <end position="146"/>
    </location>
</feature>
<evidence type="ECO:0000313" key="3">
    <source>
        <dbReference type="Proteomes" id="UP000185207"/>
    </source>
</evidence>
<gene>
    <name evidence="2" type="ORF">SAMN05444409_0715</name>
</gene>